<dbReference type="PROSITE" id="PS51186">
    <property type="entry name" value="GNAT"/>
    <property type="match status" value="1"/>
</dbReference>
<dbReference type="PANTHER" id="PTHR43792:SF13">
    <property type="entry name" value="ACETYLTRANSFERASE"/>
    <property type="match status" value="1"/>
</dbReference>
<proteinExistence type="predicted"/>
<sequence>MNIIQHKHYIKVSQIVYMPLSLHPINTERLYLLPATSELYLLELHDRPAFALTLNAHVPAEWPPDQITPEVIEDFIGRIQARDRKLWSFYWVLSRKSTEQPVLIGSGGFLAHKKGTVEIGYSLLESYHGRGYATEAVQSMIQWALSSLKSDSIVAYTYPHLKASIRVLEKNGFILKGEGPEEGTIAYEFLNEN</sequence>
<gene>
    <name evidence="2" type="ordered locus">Mbar_A2558</name>
</gene>
<dbReference type="eggNOG" id="arCOG00843">
    <property type="taxonomic scope" value="Archaea"/>
</dbReference>
<reference evidence="2" key="1">
    <citation type="submission" date="2006-06" db="EMBL/GenBank/DDBJ databases">
        <title>Complete sequence of chromosome 1 of Methanosarcina barkeri str. fusaro.</title>
        <authorList>
            <person name="Copeland A."/>
            <person name="Lucas S."/>
            <person name="Lapidus A."/>
            <person name="Barry K."/>
            <person name="Detter J.C."/>
            <person name="Glavina T."/>
            <person name="Hammon N."/>
            <person name="Israni S."/>
            <person name="Pitluck S."/>
            <person name="Goodwin L.A."/>
            <person name="Saunders E.H."/>
            <person name="Schmutz J."/>
            <person name="Larimer F."/>
            <person name="Land M."/>
            <person name="Anderson I."/>
            <person name="Richardson P."/>
        </authorList>
    </citation>
    <scope>NUCLEOTIDE SEQUENCE</scope>
    <source>
        <strain evidence="2">Fusaro</strain>
    </source>
</reference>
<dbReference type="HOGENOM" id="CLU_013985_28_0_2"/>
<dbReference type="Pfam" id="PF13302">
    <property type="entry name" value="Acetyltransf_3"/>
    <property type="match status" value="1"/>
</dbReference>
<evidence type="ECO:0000313" key="2">
    <source>
        <dbReference type="EMBL" id="AAZ71471.1"/>
    </source>
</evidence>
<dbReference type="GO" id="GO:0016747">
    <property type="term" value="F:acyltransferase activity, transferring groups other than amino-acyl groups"/>
    <property type="evidence" value="ECO:0007669"/>
    <property type="project" value="InterPro"/>
</dbReference>
<organism evidence="2">
    <name type="scientific">Methanosarcina barkeri (strain Fusaro / DSM 804)</name>
    <dbReference type="NCBI Taxonomy" id="269797"/>
    <lineage>
        <taxon>Archaea</taxon>
        <taxon>Methanobacteriati</taxon>
        <taxon>Methanobacteriota</taxon>
        <taxon>Stenosarchaea group</taxon>
        <taxon>Methanomicrobia</taxon>
        <taxon>Methanosarcinales</taxon>
        <taxon>Methanosarcinaceae</taxon>
        <taxon>Methanosarcina</taxon>
    </lineage>
</organism>
<feature type="domain" description="N-acetyltransferase" evidence="1">
    <location>
        <begin position="37"/>
        <end position="192"/>
    </location>
</feature>
<accession>Q469H1</accession>
<dbReference type="InterPro" id="IPR051531">
    <property type="entry name" value="N-acetyltransferase"/>
</dbReference>
<dbReference type="SUPFAM" id="SSF55729">
    <property type="entry name" value="Acyl-CoA N-acyltransferases (Nat)"/>
    <property type="match status" value="1"/>
</dbReference>
<dbReference type="EMBL" id="CP000099">
    <property type="protein sequence ID" value="AAZ71471.1"/>
    <property type="molecule type" value="Genomic_DNA"/>
</dbReference>
<dbReference type="PANTHER" id="PTHR43792">
    <property type="entry name" value="GNAT FAMILY, PUTATIVE (AFU_ORTHOLOGUE AFUA_3G00765)-RELATED-RELATED"/>
    <property type="match status" value="1"/>
</dbReference>
<evidence type="ECO:0000259" key="1">
    <source>
        <dbReference type="PROSITE" id="PS51186"/>
    </source>
</evidence>
<dbReference type="PaxDb" id="269797-Mbar_A2558"/>
<dbReference type="InterPro" id="IPR016181">
    <property type="entry name" value="Acyl_CoA_acyltransferase"/>
</dbReference>
<dbReference type="STRING" id="269797.Mbar_A2558"/>
<dbReference type="InterPro" id="IPR000182">
    <property type="entry name" value="GNAT_dom"/>
</dbReference>
<name>Q469H1_METBF</name>
<dbReference type="KEGG" id="mba:Mbar_A2558"/>
<dbReference type="Gene3D" id="3.40.630.30">
    <property type="match status" value="1"/>
</dbReference>
<dbReference type="AlphaFoldDB" id="Q469H1"/>
<protein>
    <recommendedName>
        <fullName evidence="1">N-acetyltransferase domain-containing protein</fullName>
    </recommendedName>
</protein>